<dbReference type="Pfam" id="PF13692">
    <property type="entry name" value="Glyco_trans_1_4"/>
    <property type="match status" value="1"/>
</dbReference>
<reference evidence="2 3" key="1">
    <citation type="submission" date="2019-10" db="EMBL/GenBank/DDBJ databases">
        <title>Whole-genome sequence of the purple nonsulfur photosynthetic bacterium Rhodocyclus tenuis.</title>
        <authorList>
            <person name="Kyndt J.A."/>
            <person name="Meyer T.E."/>
        </authorList>
    </citation>
    <scope>NUCLEOTIDE SEQUENCE [LARGE SCALE GENOMIC DNA]</scope>
    <source>
        <strain evidence="2 3">DSM 110</strain>
    </source>
</reference>
<proteinExistence type="predicted"/>
<protein>
    <submittedName>
        <fullName evidence="2">Glycosyltransferase</fullName>
    </submittedName>
</protein>
<evidence type="ECO:0000259" key="1">
    <source>
        <dbReference type="Pfam" id="PF13439"/>
    </source>
</evidence>
<dbReference type="PANTHER" id="PTHR45947">
    <property type="entry name" value="SULFOQUINOVOSYL TRANSFERASE SQD2"/>
    <property type="match status" value="1"/>
</dbReference>
<feature type="domain" description="Glycosyltransferase subfamily 4-like N-terminal" evidence="1">
    <location>
        <begin position="28"/>
        <end position="201"/>
    </location>
</feature>
<dbReference type="Gene3D" id="3.40.50.2000">
    <property type="entry name" value="Glycogen Phosphorylase B"/>
    <property type="match status" value="2"/>
</dbReference>
<dbReference type="OrthoDB" id="8779556at2"/>
<organism evidence="2 3">
    <name type="scientific">Rhodocyclus tenuis</name>
    <name type="common">Rhodospirillum tenue</name>
    <dbReference type="NCBI Taxonomy" id="1066"/>
    <lineage>
        <taxon>Bacteria</taxon>
        <taxon>Pseudomonadati</taxon>
        <taxon>Pseudomonadota</taxon>
        <taxon>Betaproteobacteria</taxon>
        <taxon>Rhodocyclales</taxon>
        <taxon>Rhodocyclaceae</taxon>
        <taxon>Rhodocyclus</taxon>
    </lineage>
</organism>
<dbReference type="InterPro" id="IPR028098">
    <property type="entry name" value="Glyco_trans_4-like_N"/>
</dbReference>
<dbReference type="Pfam" id="PF13439">
    <property type="entry name" value="Glyco_transf_4"/>
    <property type="match status" value="1"/>
</dbReference>
<comment type="caution">
    <text evidence="2">The sequence shown here is derived from an EMBL/GenBank/DDBJ whole genome shotgun (WGS) entry which is preliminary data.</text>
</comment>
<evidence type="ECO:0000313" key="2">
    <source>
        <dbReference type="EMBL" id="MQY52316.1"/>
    </source>
</evidence>
<gene>
    <name evidence="2" type="ORF">GHK24_11080</name>
</gene>
<sequence length="424" mass="45225">MSPLTDCRESPLPPLDIVIVSETYPPEVNGVAMTIGRLVDGLRTLGHRVRIVRPRQPTVDGTADAGGSPNAVAAGDILLPGLPLPGYAGLRFGLPARTRLLAAWRAERPDIVHVVTEGPLGSSAVTAARTLGIPVTSGFHTNFDRYSRHYGVGWLQPLVAGYLRRFHRRTRLTLVPTATLAESLAGAGLSGVRVVGRGVDCHLFDPARRSAELRAAWGVDTAAGEGLAVSYVGRLAAEKNLDLVLRAFAAIRQRRPTARLILVGDGPLRARLQRRFGPQGSEADPAIIFAGQRLGEDLATHYASADIFLFPSLTETFGNVTQEALASGLAVLAFRSAAAAEMIVDGENGRTVAVGDEAAFIRAAVQLTREEAIRRRLAVRARQSVLERDWDGIACRFVAVMREAIHQCEDDALPAAEAGAPAGV</sequence>
<evidence type="ECO:0000313" key="3">
    <source>
        <dbReference type="Proteomes" id="UP000480275"/>
    </source>
</evidence>
<dbReference type="PANTHER" id="PTHR45947:SF3">
    <property type="entry name" value="SULFOQUINOVOSYL TRANSFERASE SQD2"/>
    <property type="match status" value="1"/>
</dbReference>
<dbReference type="EMBL" id="WIXJ01000008">
    <property type="protein sequence ID" value="MQY52316.1"/>
    <property type="molecule type" value="Genomic_DNA"/>
</dbReference>
<dbReference type="CDD" id="cd03814">
    <property type="entry name" value="GT4-like"/>
    <property type="match status" value="1"/>
</dbReference>
<dbReference type="InterPro" id="IPR050194">
    <property type="entry name" value="Glycosyltransferase_grp1"/>
</dbReference>
<dbReference type="GO" id="GO:0016757">
    <property type="term" value="F:glycosyltransferase activity"/>
    <property type="evidence" value="ECO:0007669"/>
    <property type="project" value="TreeGrafter"/>
</dbReference>
<dbReference type="AlphaFoldDB" id="A0A6L5JYZ8"/>
<accession>A0A6L5JYZ8</accession>
<dbReference type="Proteomes" id="UP000480275">
    <property type="component" value="Unassembled WGS sequence"/>
</dbReference>
<name>A0A6L5JYZ8_RHOTE</name>
<dbReference type="SUPFAM" id="SSF53756">
    <property type="entry name" value="UDP-Glycosyltransferase/glycogen phosphorylase"/>
    <property type="match status" value="1"/>
</dbReference>